<evidence type="ECO:0000256" key="6">
    <source>
        <dbReference type="HAMAP-Rule" id="MF_00735"/>
    </source>
</evidence>
<dbReference type="RefSeq" id="WP_090204993.1">
    <property type="nucleotide sequence ID" value="NZ_FOFO01000008.1"/>
</dbReference>
<dbReference type="CDD" id="cd02440">
    <property type="entry name" value="AdoMet_MTases"/>
    <property type="match status" value="1"/>
</dbReference>
<dbReference type="SUPFAM" id="SSF53335">
    <property type="entry name" value="S-adenosyl-L-methionine-dependent methyltransferases"/>
    <property type="match status" value="1"/>
</dbReference>
<sequence length="295" mass="31926">MIQITLPATAQQTDAVEDALLDLGAVSVMLRDAGDFPLLEPLPGETPLWPDTLVTGLFAADADIPGLTAALARTLGLAPECIHHEVLPDQDWVRACMDDFKPIRFGERLWIVPTWHQTPDPQAVNIRLDPGLAFGTGTHPTTAMCLGWLDRHAPVDQEVLDYGCGSGILAIGALALGARHAWGVDIDPQAMTATRENAQRNHIPPERLQAVLPDALPDEIRFDLTMANILAGPLIALAPALGHRTRIGGRIILAGLLDRQADEVASAHEPWFEMSVADQLDGWTLLQGVRRHPVV</sequence>
<dbReference type="PIRSF" id="PIRSF000401">
    <property type="entry name" value="RPL11_MTase"/>
    <property type="match status" value="1"/>
</dbReference>
<dbReference type="STRING" id="867345.SAMN05421693_10839"/>
<keyword evidence="4 6" id="KW-0808">Transferase</keyword>
<evidence type="ECO:0000256" key="3">
    <source>
        <dbReference type="ARBA" id="ARBA00022603"/>
    </source>
</evidence>
<dbReference type="OrthoDB" id="9785995at2"/>
<feature type="binding site" evidence="6">
    <location>
        <position position="163"/>
    </location>
    <ligand>
        <name>S-adenosyl-L-methionine</name>
        <dbReference type="ChEBI" id="CHEBI:59789"/>
    </ligand>
</feature>
<dbReference type="EMBL" id="FOFO01000008">
    <property type="protein sequence ID" value="SEP85686.1"/>
    <property type="molecule type" value="Genomic_DNA"/>
</dbReference>
<evidence type="ECO:0000256" key="5">
    <source>
        <dbReference type="ARBA" id="ARBA00022691"/>
    </source>
</evidence>
<dbReference type="AlphaFoldDB" id="A0A1H9B9I0"/>
<keyword evidence="8" id="KW-1185">Reference proteome</keyword>
<evidence type="ECO:0000256" key="2">
    <source>
        <dbReference type="ARBA" id="ARBA00022490"/>
    </source>
</evidence>
<dbReference type="PANTHER" id="PTHR43648:SF1">
    <property type="entry name" value="ELECTRON TRANSFER FLAVOPROTEIN BETA SUBUNIT LYSINE METHYLTRANSFERASE"/>
    <property type="match status" value="1"/>
</dbReference>
<dbReference type="PANTHER" id="PTHR43648">
    <property type="entry name" value="ELECTRON TRANSFER FLAVOPROTEIN BETA SUBUNIT LYSINE METHYLTRANSFERASE"/>
    <property type="match status" value="1"/>
</dbReference>
<evidence type="ECO:0000313" key="7">
    <source>
        <dbReference type="EMBL" id="SEP85686.1"/>
    </source>
</evidence>
<proteinExistence type="inferred from homology"/>
<keyword evidence="7" id="KW-0689">Ribosomal protein</keyword>
<reference evidence="7 8" key="1">
    <citation type="submission" date="2016-10" db="EMBL/GenBank/DDBJ databases">
        <authorList>
            <person name="de Groot N.N."/>
        </authorList>
    </citation>
    <scope>NUCLEOTIDE SEQUENCE [LARGE SCALE GENOMIC DNA]</scope>
    <source>
        <strain evidence="7 8">B7-7</strain>
    </source>
</reference>
<comment type="catalytic activity">
    <reaction evidence="6">
        <text>L-lysyl-[protein] + 3 S-adenosyl-L-methionine = N(6),N(6),N(6)-trimethyl-L-lysyl-[protein] + 3 S-adenosyl-L-homocysteine + 3 H(+)</text>
        <dbReference type="Rhea" id="RHEA:54192"/>
        <dbReference type="Rhea" id="RHEA-COMP:9752"/>
        <dbReference type="Rhea" id="RHEA-COMP:13826"/>
        <dbReference type="ChEBI" id="CHEBI:15378"/>
        <dbReference type="ChEBI" id="CHEBI:29969"/>
        <dbReference type="ChEBI" id="CHEBI:57856"/>
        <dbReference type="ChEBI" id="CHEBI:59789"/>
        <dbReference type="ChEBI" id="CHEBI:61961"/>
    </reaction>
</comment>
<keyword evidence="7" id="KW-0687">Ribonucleoprotein</keyword>
<accession>A0A1H9B9I0</accession>
<feature type="binding site" evidence="6">
    <location>
        <position position="228"/>
    </location>
    <ligand>
        <name>S-adenosyl-L-methionine</name>
        <dbReference type="ChEBI" id="CHEBI:59789"/>
    </ligand>
</feature>
<dbReference type="GO" id="GO:0005840">
    <property type="term" value="C:ribosome"/>
    <property type="evidence" value="ECO:0007669"/>
    <property type="project" value="UniProtKB-KW"/>
</dbReference>
<feature type="binding site" evidence="6">
    <location>
        <position position="142"/>
    </location>
    <ligand>
        <name>S-adenosyl-L-methionine</name>
        <dbReference type="ChEBI" id="CHEBI:59789"/>
    </ligand>
</feature>
<protein>
    <recommendedName>
        <fullName evidence="6">Ribosomal protein L11 methyltransferase</fullName>
        <shortName evidence="6">L11 Mtase</shortName>
        <ecNumber evidence="6">2.1.1.-</ecNumber>
    </recommendedName>
</protein>
<dbReference type="Pfam" id="PF06325">
    <property type="entry name" value="PrmA"/>
    <property type="match status" value="1"/>
</dbReference>
<dbReference type="GO" id="GO:0016279">
    <property type="term" value="F:protein-lysine N-methyltransferase activity"/>
    <property type="evidence" value="ECO:0007669"/>
    <property type="project" value="TreeGrafter"/>
</dbReference>
<dbReference type="GO" id="GO:0005829">
    <property type="term" value="C:cytosol"/>
    <property type="evidence" value="ECO:0007669"/>
    <property type="project" value="TreeGrafter"/>
</dbReference>
<organism evidence="7 8">
    <name type="scientific">Ectothiorhodospira magna</name>
    <dbReference type="NCBI Taxonomy" id="867345"/>
    <lineage>
        <taxon>Bacteria</taxon>
        <taxon>Pseudomonadati</taxon>
        <taxon>Pseudomonadota</taxon>
        <taxon>Gammaproteobacteria</taxon>
        <taxon>Chromatiales</taxon>
        <taxon>Ectothiorhodospiraceae</taxon>
        <taxon>Ectothiorhodospira</taxon>
    </lineage>
</organism>
<feature type="binding site" evidence="6">
    <location>
        <position position="185"/>
    </location>
    <ligand>
        <name>S-adenosyl-L-methionine</name>
        <dbReference type="ChEBI" id="CHEBI:59789"/>
    </ligand>
</feature>
<dbReference type="GO" id="GO:0032259">
    <property type="term" value="P:methylation"/>
    <property type="evidence" value="ECO:0007669"/>
    <property type="project" value="UniProtKB-KW"/>
</dbReference>
<evidence type="ECO:0000256" key="4">
    <source>
        <dbReference type="ARBA" id="ARBA00022679"/>
    </source>
</evidence>
<comment type="similarity">
    <text evidence="1 6">Belongs to the methyltransferase superfamily. PrmA family.</text>
</comment>
<evidence type="ECO:0000256" key="1">
    <source>
        <dbReference type="ARBA" id="ARBA00009741"/>
    </source>
</evidence>
<dbReference type="InterPro" id="IPR050078">
    <property type="entry name" value="Ribosomal_L11_MeTrfase_PrmA"/>
</dbReference>
<comment type="subcellular location">
    <subcellularLocation>
        <location evidence="6">Cytoplasm</location>
    </subcellularLocation>
</comment>
<keyword evidence="5 6" id="KW-0949">S-adenosyl-L-methionine</keyword>
<comment type="function">
    <text evidence="6">Methylates ribosomal protein L11.</text>
</comment>
<dbReference type="InterPro" id="IPR004498">
    <property type="entry name" value="Ribosomal_PrmA_MeTrfase"/>
</dbReference>
<name>A0A1H9B9I0_9GAMM</name>
<keyword evidence="3 6" id="KW-0489">Methyltransferase</keyword>
<gene>
    <name evidence="6" type="primary">prmA</name>
    <name evidence="7" type="ORF">SAMN05421693_10839</name>
</gene>
<dbReference type="Gene3D" id="3.40.50.150">
    <property type="entry name" value="Vaccinia Virus protein VP39"/>
    <property type="match status" value="1"/>
</dbReference>
<dbReference type="Proteomes" id="UP000199496">
    <property type="component" value="Unassembled WGS sequence"/>
</dbReference>
<dbReference type="HAMAP" id="MF_00735">
    <property type="entry name" value="Methyltr_PrmA"/>
    <property type="match status" value="1"/>
</dbReference>
<dbReference type="NCBIfam" id="TIGR00406">
    <property type="entry name" value="prmA"/>
    <property type="match status" value="1"/>
</dbReference>
<dbReference type="EC" id="2.1.1.-" evidence="6"/>
<evidence type="ECO:0000313" key="8">
    <source>
        <dbReference type="Proteomes" id="UP000199496"/>
    </source>
</evidence>
<dbReference type="InterPro" id="IPR029063">
    <property type="entry name" value="SAM-dependent_MTases_sf"/>
</dbReference>
<keyword evidence="2 6" id="KW-0963">Cytoplasm</keyword>